<organism evidence="1 2">
    <name type="scientific">Streptoalloteichus hindustanus</name>
    <dbReference type="NCBI Taxonomy" id="2017"/>
    <lineage>
        <taxon>Bacteria</taxon>
        <taxon>Bacillati</taxon>
        <taxon>Actinomycetota</taxon>
        <taxon>Actinomycetes</taxon>
        <taxon>Pseudonocardiales</taxon>
        <taxon>Pseudonocardiaceae</taxon>
        <taxon>Streptoalloteichus</taxon>
    </lineage>
</organism>
<dbReference type="EMBL" id="FQVN01000005">
    <property type="protein sequence ID" value="SHF83025.1"/>
    <property type="molecule type" value="Genomic_DNA"/>
</dbReference>
<dbReference type="AlphaFoldDB" id="A0A1M5EUU1"/>
<gene>
    <name evidence="1" type="ORF">SAMN05444320_105148</name>
</gene>
<protein>
    <submittedName>
        <fullName evidence="1">Uncharacterized protein</fullName>
    </submittedName>
</protein>
<evidence type="ECO:0000313" key="2">
    <source>
        <dbReference type="Proteomes" id="UP000184501"/>
    </source>
</evidence>
<keyword evidence="2" id="KW-1185">Reference proteome</keyword>
<reference evidence="1 2" key="1">
    <citation type="submission" date="2016-11" db="EMBL/GenBank/DDBJ databases">
        <authorList>
            <person name="Jaros S."/>
            <person name="Januszkiewicz K."/>
            <person name="Wedrychowicz H."/>
        </authorList>
    </citation>
    <scope>NUCLEOTIDE SEQUENCE [LARGE SCALE GENOMIC DNA]</scope>
    <source>
        <strain evidence="1 2">DSM 44523</strain>
    </source>
</reference>
<name>A0A1M5EUU1_STRHI</name>
<dbReference type="Proteomes" id="UP000184501">
    <property type="component" value="Unassembled WGS sequence"/>
</dbReference>
<proteinExistence type="predicted"/>
<sequence length="333" mass="37308">MNPHLDLVRELRSLRKGRGVFAGRLEERVGPALRATCGIVGDDGPMAIRQKLAARLTELAEQLPEDLHLATMAAFALITEARLPLYQDRVHWVATKVDRDSRTVRRWVDDAIDQLAELAAIIARSRTSCWHTAELRVAVVLDRQQPEILVQHRVIANQDGVYELRFAPPLLEGQRDLDVDVLYGGTLLDRGAAVNDHPGCALVPAEPLSQGESHVFAVRFRLPNTHTMQPYLVYAPEHPCELFDLRVRFGNHRKPPHVWTLRGAHQRAGSVPAHHGSPYPVDRAGEIHLRFRRLVPGLGYGARWGRTLEPTIPAGTWSHDSAHRSNACQARKL</sequence>
<evidence type="ECO:0000313" key="1">
    <source>
        <dbReference type="EMBL" id="SHF83025.1"/>
    </source>
</evidence>
<accession>A0A1M5EUU1</accession>